<evidence type="ECO:0000256" key="2">
    <source>
        <dbReference type="ARBA" id="ARBA00023015"/>
    </source>
</evidence>
<keyword evidence="4" id="KW-0804">Transcription</keyword>
<dbReference type="AlphaFoldDB" id="A0A0J8GU66"/>
<accession>A0A0J8GU66</accession>
<feature type="domain" description="RNA polymerase sigma-70 region 2" evidence="5">
    <location>
        <begin position="18"/>
        <end position="84"/>
    </location>
</feature>
<protein>
    <submittedName>
        <fullName evidence="6">Extracytoplasmic function alternative sigma factor</fullName>
    </submittedName>
</protein>
<dbReference type="Proteomes" id="UP000037600">
    <property type="component" value="Unassembled WGS sequence"/>
</dbReference>
<keyword evidence="7" id="KW-1185">Reference proteome</keyword>
<keyword evidence="2" id="KW-0805">Transcription regulation</keyword>
<dbReference type="Gene3D" id="1.10.1740.10">
    <property type="match status" value="1"/>
</dbReference>
<dbReference type="InterPro" id="IPR013324">
    <property type="entry name" value="RNA_pol_sigma_r3/r4-like"/>
</dbReference>
<evidence type="ECO:0000313" key="7">
    <source>
        <dbReference type="Proteomes" id="UP000037600"/>
    </source>
</evidence>
<dbReference type="GO" id="GO:0016987">
    <property type="term" value="F:sigma factor activity"/>
    <property type="evidence" value="ECO:0007669"/>
    <property type="project" value="UniProtKB-KW"/>
</dbReference>
<dbReference type="InterPro" id="IPR007627">
    <property type="entry name" value="RNA_pol_sigma70_r2"/>
</dbReference>
<dbReference type="STRING" id="1513271.XM47_12220"/>
<sequence length="178" mass="21094">MSKNNTELELNSQLFIELFEADRKRIYAYIYAFVMDKATADDLFQETSMTLWHEFDKFQPNTSFAKWANAIVFNRVRSYRRENTKLSYGLSDELLNELSDTATYDTSSEKRWNALQLCRSKLREIDQKLYDNFYIKNLTANQIADNTGRSIPAIRKSIHNLRKKLFDCIDQKKREGLF</sequence>
<dbReference type="InterPro" id="IPR013325">
    <property type="entry name" value="RNA_pol_sigma_r2"/>
</dbReference>
<evidence type="ECO:0000313" key="6">
    <source>
        <dbReference type="EMBL" id="KMT64854.1"/>
    </source>
</evidence>
<comment type="caution">
    <text evidence="6">The sequence shown here is derived from an EMBL/GenBank/DDBJ whole genome shotgun (WGS) entry which is preliminary data.</text>
</comment>
<dbReference type="EMBL" id="LAZL01000020">
    <property type="protein sequence ID" value="KMT64854.1"/>
    <property type="molecule type" value="Genomic_DNA"/>
</dbReference>
<evidence type="ECO:0000256" key="3">
    <source>
        <dbReference type="ARBA" id="ARBA00023082"/>
    </source>
</evidence>
<evidence type="ECO:0000256" key="4">
    <source>
        <dbReference type="ARBA" id="ARBA00023163"/>
    </source>
</evidence>
<dbReference type="NCBIfam" id="TIGR02937">
    <property type="entry name" value="sigma70-ECF"/>
    <property type="match status" value="1"/>
</dbReference>
<reference evidence="6 7" key="1">
    <citation type="submission" date="2015-04" db="EMBL/GenBank/DDBJ databases">
        <title>Draft Genome Sequence of the Novel Agar-Digesting Marine Bacterium Q1.</title>
        <authorList>
            <person name="Li Y."/>
            <person name="Li D."/>
            <person name="Chen G."/>
            <person name="Du Z."/>
        </authorList>
    </citation>
    <scope>NUCLEOTIDE SEQUENCE [LARGE SCALE GENOMIC DNA]</scope>
    <source>
        <strain evidence="6 7">Q1</strain>
    </source>
</reference>
<organism evidence="6 7">
    <name type="scientific">Catenovulum maritimum</name>
    <dbReference type="NCBI Taxonomy" id="1513271"/>
    <lineage>
        <taxon>Bacteria</taxon>
        <taxon>Pseudomonadati</taxon>
        <taxon>Pseudomonadota</taxon>
        <taxon>Gammaproteobacteria</taxon>
        <taxon>Alteromonadales</taxon>
        <taxon>Alteromonadaceae</taxon>
        <taxon>Catenovulum</taxon>
    </lineage>
</organism>
<keyword evidence="3" id="KW-0731">Sigma factor</keyword>
<dbReference type="InterPro" id="IPR036388">
    <property type="entry name" value="WH-like_DNA-bd_sf"/>
</dbReference>
<dbReference type="Gene3D" id="1.10.10.10">
    <property type="entry name" value="Winged helix-like DNA-binding domain superfamily/Winged helix DNA-binding domain"/>
    <property type="match status" value="1"/>
</dbReference>
<dbReference type="InterPro" id="IPR014284">
    <property type="entry name" value="RNA_pol_sigma-70_dom"/>
</dbReference>
<name>A0A0J8GU66_9ALTE</name>
<dbReference type="SUPFAM" id="SSF88946">
    <property type="entry name" value="Sigma2 domain of RNA polymerase sigma factors"/>
    <property type="match status" value="1"/>
</dbReference>
<evidence type="ECO:0000259" key="5">
    <source>
        <dbReference type="Pfam" id="PF04542"/>
    </source>
</evidence>
<dbReference type="Pfam" id="PF04542">
    <property type="entry name" value="Sigma70_r2"/>
    <property type="match status" value="1"/>
</dbReference>
<gene>
    <name evidence="6" type="ORF">XM47_12220</name>
</gene>
<dbReference type="SUPFAM" id="SSF88659">
    <property type="entry name" value="Sigma3 and sigma4 domains of RNA polymerase sigma factors"/>
    <property type="match status" value="1"/>
</dbReference>
<dbReference type="PANTHER" id="PTHR43133">
    <property type="entry name" value="RNA POLYMERASE ECF-TYPE SIGMA FACTO"/>
    <property type="match status" value="1"/>
</dbReference>
<dbReference type="GO" id="GO:0006352">
    <property type="term" value="P:DNA-templated transcription initiation"/>
    <property type="evidence" value="ECO:0007669"/>
    <property type="project" value="InterPro"/>
</dbReference>
<dbReference type="InterPro" id="IPR039425">
    <property type="entry name" value="RNA_pol_sigma-70-like"/>
</dbReference>
<comment type="similarity">
    <text evidence="1">Belongs to the sigma-70 factor family. ECF subfamily.</text>
</comment>
<dbReference type="PANTHER" id="PTHR43133:SF51">
    <property type="entry name" value="RNA POLYMERASE SIGMA FACTOR"/>
    <property type="match status" value="1"/>
</dbReference>
<proteinExistence type="inferred from homology"/>
<evidence type="ECO:0000256" key="1">
    <source>
        <dbReference type="ARBA" id="ARBA00010641"/>
    </source>
</evidence>